<feature type="transmembrane region" description="Helical" evidence="2">
    <location>
        <begin position="101"/>
        <end position="123"/>
    </location>
</feature>
<comment type="caution">
    <text evidence="4">The sequence shown here is derived from an EMBL/GenBank/DDBJ whole genome shotgun (WGS) entry which is preliminary data.</text>
</comment>
<feature type="domain" description="PPM-type phosphatase" evidence="3">
    <location>
        <begin position="263"/>
        <end position="493"/>
    </location>
</feature>
<dbReference type="InterPro" id="IPR036457">
    <property type="entry name" value="PPM-type-like_dom_sf"/>
</dbReference>
<keyword evidence="1" id="KW-0378">Hydrolase</keyword>
<dbReference type="SUPFAM" id="SSF48452">
    <property type="entry name" value="TPR-like"/>
    <property type="match status" value="1"/>
</dbReference>
<dbReference type="Proteomes" id="UP000724686">
    <property type="component" value="Unassembled WGS sequence"/>
</dbReference>
<evidence type="ECO:0000259" key="3">
    <source>
        <dbReference type="SMART" id="SM00331"/>
    </source>
</evidence>
<dbReference type="Gene3D" id="1.25.40.10">
    <property type="entry name" value="Tetratricopeptide repeat domain"/>
    <property type="match status" value="1"/>
</dbReference>
<name>A0ABS2U5M0_9LEPT</name>
<feature type="transmembrane region" description="Helical" evidence="2">
    <location>
        <begin position="70"/>
        <end position="89"/>
    </location>
</feature>
<dbReference type="InterPro" id="IPR011990">
    <property type="entry name" value="TPR-like_helical_dom_sf"/>
</dbReference>
<dbReference type="InterPro" id="IPR052016">
    <property type="entry name" value="Bact_Sigma-Reg"/>
</dbReference>
<dbReference type="PANTHER" id="PTHR43156">
    <property type="entry name" value="STAGE II SPORULATION PROTEIN E-RELATED"/>
    <property type="match status" value="1"/>
</dbReference>
<accession>A0ABS2U5M0</accession>
<feature type="transmembrane region" description="Helical" evidence="2">
    <location>
        <begin position="181"/>
        <end position="198"/>
    </location>
</feature>
<dbReference type="RefSeq" id="WP_205277888.1">
    <property type="nucleotide sequence ID" value="NZ_JAFFPU010000004.1"/>
</dbReference>
<evidence type="ECO:0000313" key="5">
    <source>
        <dbReference type="Proteomes" id="UP000724686"/>
    </source>
</evidence>
<organism evidence="4 5">
    <name type="scientific">Leptospira ainlahdjerensis</name>
    <dbReference type="NCBI Taxonomy" id="2810033"/>
    <lineage>
        <taxon>Bacteria</taxon>
        <taxon>Pseudomonadati</taxon>
        <taxon>Spirochaetota</taxon>
        <taxon>Spirochaetia</taxon>
        <taxon>Leptospirales</taxon>
        <taxon>Leptospiraceae</taxon>
        <taxon>Leptospira</taxon>
    </lineage>
</organism>
<evidence type="ECO:0000256" key="1">
    <source>
        <dbReference type="ARBA" id="ARBA00022801"/>
    </source>
</evidence>
<dbReference type="Pfam" id="PF07228">
    <property type="entry name" value="SpoIIE"/>
    <property type="match status" value="1"/>
</dbReference>
<keyword evidence="2" id="KW-0812">Transmembrane</keyword>
<protein>
    <submittedName>
        <fullName evidence="4">SpoIIE family protein phosphatase</fullName>
    </submittedName>
</protein>
<gene>
    <name evidence="4" type="ORF">JWG45_00770</name>
</gene>
<reference evidence="4 5" key="1">
    <citation type="submission" date="2021-02" db="EMBL/GenBank/DDBJ databases">
        <title>Leptospira ainlahdjerensis sp. nov., Leptospira ainazelensis sp. nov., Leptospira abararensis sp. nov. and Leptospira chreensis sp. nov., four new species isolated from water sources in Algeria.</title>
        <authorList>
            <person name="Amara Korba A."/>
            <person name="Kainiu M."/>
            <person name="Vincent A.T."/>
            <person name="Mariet J.-F."/>
            <person name="Veyrier F.J."/>
            <person name="Goarant C."/>
            <person name="Picardeau M."/>
        </authorList>
    </citation>
    <scope>NUCLEOTIDE SEQUENCE [LARGE SCALE GENOMIC DNA]</scope>
    <source>
        <strain evidence="4 5">201903070</strain>
    </source>
</reference>
<feature type="transmembrane region" description="Helical" evidence="2">
    <location>
        <begin position="38"/>
        <end position="58"/>
    </location>
</feature>
<dbReference type="PANTHER" id="PTHR43156:SF2">
    <property type="entry name" value="STAGE II SPORULATION PROTEIN E"/>
    <property type="match status" value="1"/>
</dbReference>
<dbReference type="Gene3D" id="3.60.40.10">
    <property type="entry name" value="PPM-type phosphatase domain"/>
    <property type="match status" value="1"/>
</dbReference>
<feature type="transmembrane region" description="Helical" evidence="2">
    <location>
        <begin position="152"/>
        <end position="169"/>
    </location>
</feature>
<evidence type="ECO:0000256" key="2">
    <source>
        <dbReference type="SAM" id="Phobius"/>
    </source>
</evidence>
<dbReference type="EMBL" id="JAFFPU010000004">
    <property type="protein sequence ID" value="MBM9575673.1"/>
    <property type="molecule type" value="Genomic_DNA"/>
</dbReference>
<proteinExistence type="predicted"/>
<sequence>MPLTNTVKKYFLLFFDIHEDRIRYAKEYVDDLHRQARLLHYPGSIIGTFVWLGFALDTDRKLHPEFPELFYFRIGLSLLSAFFLISIAIDKFAGTRLRGKGLEWAYILFVYLLNVTAFFTGRIADDPNYVSGLQIVVMSMVFMPFPRKALILLYSISILSFLTAVFLYHPNLSTDQASYSMQNLAISYLLGFFSGFIVERYRFSNFVSHFKILEKNREISENMEQIQGLKEKQDGDYFLTSLLLDPLIAKKTETGPIHIDFALNQYKKFNFREKEYELGGDYLSAYDLTLQGKKFKAFINGDAMGKSIQGAGGALVLGAVYNSVIIRSRMDPDSANRSPERWLKDCFTDLQKVFETFDGSMLVSAVLGLVEENTGTLYYLNIEHPWLVLYRDGKASFIDPETHFFKLGVGGINGQVFVKVFQMKLGDKIFCGSDGKDDLILDSNFEGKRKINEDETEFLRRVEEAKGELSKIEDLLLAVGSFSDDYSLLSIQFSGKPTPQIHQDRFSKAKRAALSKDFVGALTIYEETSEKNDLSSEELKFFARLLDKTGKISQALANAVEALAQDPADHELLLYTSLLSKRSYSQTKDLSLLQKSEELGERFRLRFPNHVKNLIHLADVYRLQGNSSRASFLIERAEQLEPKNERVKELKELLRS</sequence>
<keyword evidence="2" id="KW-0472">Membrane</keyword>
<evidence type="ECO:0000313" key="4">
    <source>
        <dbReference type="EMBL" id="MBM9575673.1"/>
    </source>
</evidence>
<dbReference type="InterPro" id="IPR001932">
    <property type="entry name" value="PPM-type_phosphatase-like_dom"/>
</dbReference>
<dbReference type="SMART" id="SM00331">
    <property type="entry name" value="PP2C_SIG"/>
    <property type="match status" value="1"/>
</dbReference>
<keyword evidence="2" id="KW-1133">Transmembrane helix</keyword>
<keyword evidence="5" id="KW-1185">Reference proteome</keyword>